<reference evidence="1" key="1">
    <citation type="submission" date="2021-06" db="EMBL/GenBank/DDBJ databases">
        <title>Comparative genomics, transcriptomics and evolutionary studies reveal genomic signatures of adaptation to plant cell wall in hemibiotrophic fungi.</title>
        <authorList>
            <consortium name="DOE Joint Genome Institute"/>
            <person name="Baroncelli R."/>
            <person name="Diaz J.F."/>
            <person name="Benocci T."/>
            <person name="Peng M."/>
            <person name="Battaglia E."/>
            <person name="Haridas S."/>
            <person name="Andreopoulos W."/>
            <person name="Labutti K."/>
            <person name="Pangilinan J."/>
            <person name="Floch G.L."/>
            <person name="Makela M.R."/>
            <person name="Henrissat B."/>
            <person name="Grigoriev I.V."/>
            <person name="Crouch J.A."/>
            <person name="De Vries R.P."/>
            <person name="Sukno S.A."/>
            <person name="Thon M.R."/>
        </authorList>
    </citation>
    <scope>NUCLEOTIDE SEQUENCE</scope>
    <source>
        <strain evidence="1">MAFF235873</strain>
    </source>
</reference>
<dbReference type="EMBL" id="MU842861">
    <property type="protein sequence ID" value="KAK2029610.1"/>
    <property type="molecule type" value="Genomic_DNA"/>
</dbReference>
<dbReference type="SUPFAM" id="SSF57850">
    <property type="entry name" value="RING/U-box"/>
    <property type="match status" value="1"/>
</dbReference>
<comment type="caution">
    <text evidence="1">The sequence shown here is derived from an EMBL/GenBank/DDBJ whole genome shotgun (WGS) entry which is preliminary data.</text>
</comment>
<protein>
    <submittedName>
        <fullName evidence="1">Uncharacterized protein</fullName>
    </submittedName>
</protein>
<accession>A0AAD9M5G4</accession>
<dbReference type="AlphaFoldDB" id="A0AAD9M5G4"/>
<evidence type="ECO:0000313" key="1">
    <source>
        <dbReference type="EMBL" id="KAK2029610.1"/>
    </source>
</evidence>
<keyword evidence="2" id="KW-1185">Reference proteome</keyword>
<evidence type="ECO:0000313" key="2">
    <source>
        <dbReference type="Proteomes" id="UP001232148"/>
    </source>
</evidence>
<proteinExistence type="predicted"/>
<name>A0AAD9M5G4_9PEZI</name>
<sequence length="494" mass="55722">MCIKHIQFYECPSEPTRNPPGQNPPKKHRVRANILCSQVFPCPAAQWEKRLSRYSFMCPACSGESPAVPRDTPVSDEWKRDELQDEAWAQGYLSEYCHAVLLWIRSRCDAGGDEDDDAEAMAAEVAESWLSAFFMERRCKENDHRVGECRCEANGPLAYFYNPATAARRHLTDLAADKLEGDARMRRPGMQAVLADRHIALSAVCRERNLYFKDGISRQPFFSERSIGRRRRILHKSLGDAAKTADRLMLENAEAAEAAAVPGAGWTAAHTLETARVSRRASLVRLMGEVLLYDNGISNGRFSLAVSWLAHVIQVPAWRTASRVEGLEKLARVAGEMNQGSRPDEPFTGLVQAVQKYYFDKRAEWNAQVMKYKARRSVFDRVTAPIDPSRELEDENGWRSCHICKGGFYVSPANMTERSHPGVDMPDHGEPAWQMEGCWCIFGRSCLFKWITDTSAEAREPECPRCGAKFPFVEYQLVEASTGYSIRKDPPGDL</sequence>
<organism evidence="1 2">
    <name type="scientific">Colletotrichum zoysiae</name>
    <dbReference type="NCBI Taxonomy" id="1216348"/>
    <lineage>
        <taxon>Eukaryota</taxon>
        <taxon>Fungi</taxon>
        <taxon>Dikarya</taxon>
        <taxon>Ascomycota</taxon>
        <taxon>Pezizomycotina</taxon>
        <taxon>Sordariomycetes</taxon>
        <taxon>Hypocreomycetidae</taxon>
        <taxon>Glomerellales</taxon>
        <taxon>Glomerellaceae</taxon>
        <taxon>Colletotrichum</taxon>
        <taxon>Colletotrichum graminicola species complex</taxon>
    </lineage>
</organism>
<gene>
    <name evidence="1" type="ORF">LX32DRAFT_588183</name>
</gene>
<dbReference type="Proteomes" id="UP001232148">
    <property type="component" value="Unassembled WGS sequence"/>
</dbReference>